<organism evidence="2 3">
    <name type="scientific">Meristemomyces frigidus</name>
    <dbReference type="NCBI Taxonomy" id="1508187"/>
    <lineage>
        <taxon>Eukaryota</taxon>
        <taxon>Fungi</taxon>
        <taxon>Dikarya</taxon>
        <taxon>Ascomycota</taxon>
        <taxon>Pezizomycotina</taxon>
        <taxon>Dothideomycetes</taxon>
        <taxon>Dothideomycetidae</taxon>
        <taxon>Mycosphaerellales</taxon>
        <taxon>Teratosphaeriaceae</taxon>
        <taxon>Meristemomyces</taxon>
    </lineage>
</organism>
<evidence type="ECO:0000256" key="1">
    <source>
        <dbReference type="SAM" id="MobiDB-lite"/>
    </source>
</evidence>
<evidence type="ECO:0000313" key="2">
    <source>
        <dbReference type="EMBL" id="KAK5111775.1"/>
    </source>
</evidence>
<evidence type="ECO:0000313" key="3">
    <source>
        <dbReference type="Proteomes" id="UP001310890"/>
    </source>
</evidence>
<dbReference type="Proteomes" id="UP001310890">
    <property type="component" value="Unassembled WGS sequence"/>
</dbReference>
<gene>
    <name evidence="2" type="ORF">LTR62_004695</name>
</gene>
<protein>
    <submittedName>
        <fullName evidence="2">Uncharacterized protein</fullName>
    </submittedName>
</protein>
<reference evidence="2" key="1">
    <citation type="submission" date="2023-08" db="EMBL/GenBank/DDBJ databases">
        <title>Black Yeasts Isolated from many extreme environments.</title>
        <authorList>
            <person name="Coleine C."/>
            <person name="Stajich J.E."/>
            <person name="Selbmann L."/>
        </authorList>
    </citation>
    <scope>NUCLEOTIDE SEQUENCE</scope>
    <source>
        <strain evidence="2">CCFEE 5401</strain>
    </source>
</reference>
<feature type="region of interest" description="Disordered" evidence="1">
    <location>
        <begin position="67"/>
        <end position="97"/>
    </location>
</feature>
<sequence>MSIILCGAFHNSANAELRKAQIVSRRDLRRSSVDLVCRSGDGTAYLVRHLDGSEMEVWVEEVRVQDDNPSRAPVNGFEDVHDLQLGSGHDAEAEDAT</sequence>
<proteinExistence type="predicted"/>
<accession>A0AAN7TFX7</accession>
<dbReference type="EMBL" id="JAVRRL010000036">
    <property type="protein sequence ID" value="KAK5111775.1"/>
    <property type="molecule type" value="Genomic_DNA"/>
</dbReference>
<name>A0AAN7TFX7_9PEZI</name>
<dbReference type="AlphaFoldDB" id="A0AAN7TFX7"/>
<comment type="caution">
    <text evidence="2">The sequence shown here is derived from an EMBL/GenBank/DDBJ whole genome shotgun (WGS) entry which is preliminary data.</text>
</comment>